<reference evidence="7 8" key="1">
    <citation type="submission" date="2016-10" db="EMBL/GenBank/DDBJ databases">
        <authorList>
            <person name="de Groot N.N."/>
        </authorList>
    </citation>
    <scope>NUCLEOTIDE SEQUENCE [LARGE SCALE GENOMIC DNA]</scope>
    <source>
        <strain evidence="7 8">D15d</strain>
    </source>
</reference>
<gene>
    <name evidence="4" type="primary">mutL</name>
    <name evidence="7" type="ORF">SAMN05216537_10197</name>
</gene>
<dbReference type="InterPro" id="IPR036890">
    <property type="entry name" value="HATPase_C_sf"/>
</dbReference>
<dbReference type="PROSITE" id="PS00058">
    <property type="entry name" value="DNA_MISMATCH_REPAIR_1"/>
    <property type="match status" value="1"/>
</dbReference>
<dbReference type="GO" id="GO:0030983">
    <property type="term" value="F:mismatched DNA binding"/>
    <property type="evidence" value="ECO:0007669"/>
    <property type="project" value="InterPro"/>
</dbReference>
<dbReference type="InterPro" id="IPR014790">
    <property type="entry name" value="MutL_C"/>
</dbReference>
<dbReference type="Gene3D" id="3.30.1370.100">
    <property type="entry name" value="MutL, C-terminal domain, regulatory subdomain"/>
    <property type="match status" value="1"/>
</dbReference>
<dbReference type="InterPro" id="IPR037198">
    <property type="entry name" value="MutL_C_sf"/>
</dbReference>
<comment type="function">
    <text evidence="4">This protein is involved in the repair of mismatches in DNA. It is required for dam-dependent methyl-directed DNA mismatch repair. May act as a 'molecular matchmaker', a protein that promotes the formation of a stable complex between two or more DNA-binding proteins in an ATP-dependent manner without itself being part of a final effector complex.</text>
</comment>
<dbReference type="STRING" id="1410661.GCA_000702205_00358"/>
<dbReference type="InterPro" id="IPR042120">
    <property type="entry name" value="MutL_C_dimsub"/>
</dbReference>
<proteinExistence type="inferred from homology"/>
<dbReference type="Proteomes" id="UP000236726">
    <property type="component" value="Unassembled WGS sequence"/>
</dbReference>
<feature type="domain" description="DNA mismatch repair protein S5" evidence="6">
    <location>
        <begin position="208"/>
        <end position="326"/>
    </location>
</feature>
<dbReference type="RefSeq" id="WP_027430780.1">
    <property type="nucleotide sequence ID" value="NZ_FNUL01000001.1"/>
</dbReference>
<evidence type="ECO:0000256" key="4">
    <source>
        <dbReference type="HAMAP-Rule" id="MF_00149"/>
    </source>
</evidence>
<dbReference type="Pfam" id="PF01119">
    <property type="entry name" value="DNA_mis_repair"/>
    <property type="match status" value="1"/>
</dbReference>
<dbReference type="HAMAP" id="MF_00149">
    <property type="entry name" value="DNA_mis_repair"/>
    <property type="match status" value="1"/>
</dbReference>
<comment type="similarity">
    <text evidence="1 4">Belongs to the DNA mismatch repair MutL/HexB family.</text>
</comment>
<dbReference type="InterPro" id="IPR002099">
    <property type="entry name" value="MutL/Mlh/PMS"/>
</dbReference>
<dbReference type="SMART" id="SM01340">
    <property type="entry name" value="DNA_mis_repair"/>
    <property type="match status" value="1"/>
</dbReference>
<dbReference type="InterPro" id="IPR014762">
    <property type="entry name" value="DNA_mismatch_repair_CS"/>
</dbReference>
<dbReference type="Gene3D" id="3.30.230.10">
    <property type="match status" value="1"/>
</dbReference>
<dbReference type="InterPro" id="IPR020568">
    <property type="entry name" value="Ribosomal_Su5_D2-typ_SF"/>
</dbReference>
<dbReference type="EMBL" id="FNUL01000001">
    <property type="protein sequence ID" value="SEF38814.1"/>
    <property type="molecule type" value="Genomic_DNA"/>
</dbReference>
<evidence type="ECO:0000259" key="5">
    <source>
        <dbReference type="SMART" id="SM00853"/>
    </source>
</evidence>
<evidence type="ECO:0000256" key="1">
    <source>
        <dbReference type="ARBA" id="ARBA00006082"/>
    </source>
</evidence>
<dbReference type="Pfam" id="PF08676">
    <property type="entry name" value="MutL_C"/>
    <property type="match status" value="1"/>
</dbReference>
<dbReference type="SUPFAM" id="SSF55874">
    <property type="entry name" value="ATPase domain of HSP90 chaperone/DNA topoisomerase II/histidine kinase"/>
    <property type="match status" value="1"/>
</dbReference>
<dbReference type="GO" id="GO:0140664">
    <property type="term" value="F:ATP-dependent DNA damage sensor activity"/>
    <property type="evidence" value="ECO:0007669"/>
    <property type="project" value="InterPro"/>
</dbReference>
<dbReference type="GO" id="GO:0006298">
    <property type="term" value="P:mismatch repair"/>
    <property type="evidence" value="ECO:0007669"/>
    <property type="project" value="UniProtKB-UniRule"/>
</dbReference>
<dbReference type="SUPFAM" id="SSF118116">
    <property type="entry name" value="DNA mismatch repair protein MutL"/>
    <property type="match status" value="1"/>
</dbReference>
<dbReference type="CDD" id="cd16926">
    <property type="entry name" value="HATPase_MutL-MLH-PMS-like"/>
    <property type="match status" value="1"/>
</dbReference>
<dbReference type="InterPro" id="IPR013507">
    <property type="entry name" value="DNA_mismatch_S5_2-like"/>
</dbReference>
<keyword evidence="8" id="KW-1185">Reference proteome</keyword>
<dbReference type="InterPro" id="IPR014721">
    <property type="entry name" value="Ribsml_uS5_D2-typ_fold_subgr"/>
</dbReference>
<dbReference type="CDD" id="cd00782">
    <property type="entry name" value="MutL_Trans"/>
    <property type="match status" value="1"/>
</dbReference>
<dbReference type="FunFam" id="3.30.565.10:FF:000003">
    <property type="entry name" value="DNA mismatch repair endonuclease MutL"/>
    <property type="match status" value="1"/>
</dbReference>
<feature type="domain" description="MutL C-terminal dimerisation" evidence="5">
    <location>
        <begin position="466"/>
        <end position="608"/>
    </location>
</feature>
<dbReference type="InterPro" id="IPR038973">
    <property type="entry name" value="MutL/Mlh/Pms-like"/>
</dbReference>
<organism evidence="7 8">
    <name type="scientific">Lachnospira multipara</name>
    <dbReference type="NCBI Taxonomy" id="28051"/>
    <lineage>
        <taxon>Bacteria</taxon>
        <taxon>Bacillati</taxon>
        <taxon>Bacillota</taxon>
        <taxon>Clostridia</taxon>
        <taxon>Lachnospirales</taxon>
        <taxon>Lachnospiraceae</taxon>
        <taxon>Lachnospira</taxon>
    </lineage>
</organism>
<evidence type="ECO:0000256" key="2">
    <source>
        <dbReference type="ARBA" id="ARBA00022763"/>
    </source>
</evidence>
<keyword evidence="2 4" id="KW-0227">DNA damage</keyword>
<dbReference type="NCBIfam" id="TIGR00585">
    <property type="entry name" value="mutl"/>
    <property type="match status" value="1"/>
</dbReference>
<evidence type="ECO:0000259" key="6">
    <source>
        <dbReference type="SMART" id="SM01340"/>
    </source>
</evidence>
<dbReference type="PANTHER" id="PTHR10073:SF12">
    <property type="entry name" value="DNA MISMATCH REPAIR PROTEIN MLH1"/>
    <property type="match status" value="1"/>
</dbReference>
<accession>A0A1H5RL39</accession>
<dbReference type="InterPro" id="IPR042121">
    <property type="entry name" value="MutL_C_regsub"/>
</dbReference>
<evidence type="ECO:0000313" key="8">
    <source>
        <dbReference type="Proteomes" id="UP000236726"/>
    </source>
</evidence>
<dbReference type="AlphaFoldDB" id="A0A1H5RL39"/>
<dbReference type="SMART" id="SM00853">
    <property type="entry name" value="MutL_C"/>
    <property type="match status" value="1"/>
</dbReference>
<protein>
    <recommendedName>
        <fullName evidence="4">DNA mismatch repair protein MutL</fullName>
    </recommendedName>
</protein>
<dbReference type="GO" id="GO:0005524">
    <property type="term" value="F:ATP binding"/>
    <property type="evidence" value="ECO:0007669"/>
    <property type="project" value="InterPro"/>
</dbReference>
<dbReference type="Gene3D" id="3.30.1540.20">
    <property type="entry name" value="MutL, C-terminal domain, dimerisation subdomain"/>
    <property type="match status" value="1"/>
</dbReference>
<evidence type="ECO:0000313" key="7">
    <source>
        <dbReference type="EMBL" id="SEF38814.1"/>
    </source>
</evidence>
<dbReference type="SUPFAM" id="SSF54211">
    <property type="entry name" value="Ribosomal protein S5 domain 2-like"/>
    <property type="match status" value="1"/>
</dbReference>
<dbReference type="Pfam" id="PF13589">
    <property type="entry name" value="HATPase_c_3"/>
    <property type="match status" value="1"/>
</dbReference>
<name>A0A1H5RL39_9FIRM</name>
<evidence type="ECO:0000256" key="3">
    <source>
        <dbReference type="ARBA" id="ARBA00023204"/>
    </source>
</evidence>
<sequence>MPIKMLDQATINKIAAGEVVDRPQSIVKELVENAIDAGASAITVEIKEGGISFIRVTDNGSGINGDEIPTAFLRHATSKIKSIEDLISVSSLGFRGEALASIAAVAQVELITKTKDKLNGYRYVIEGGKEKSLEEVGAPDGTTIVVRNLFYNTPVRRKFLKSANTEGGYINSLMQYLALSHPDVSFRFIANNNNKLHTSGNTNLKDIIYSVYGREITANLYEINAKTMDISMKGFICKPFICRGNRSYENYYINGRYIKSNIINKAIEDAYKGFVMPKNYPFTAIHFTINSEIIDVNVHPSKMELRFANNDYVYNFVYASVLSCLKAQELAANVPVGPNSEKEERTVAASLNQHDKKDTEVKFGMASFRGIGNSNGVSNHNSSNLASNYQERRIDKVSAAEIENQVKPNINKERLPEPFEIKRSNEMIKEDLKEYEAVNDKLKTSEQMSIFDDKLLAQTNKPKYRIIGQLFETYWLFELGDKFYMMDQHAAHEKVLYERFMKHLHEKEMSSQMIMPPVILTLNMREEELLKENMKRFKDLGYEIEEFGGNEYKLTGIPAGLPTLDYKALFIEILDNLTEDYKSGEAEIFTDRVATMSCKAAVKGNNKLSINEVEELMAELMTLDNPYNCPHGRPTLIIMTKYDIERKFKRIVG</sequence>
<dbReference type="PANTHER" id="PTHR10073">
    <property type="entry name" value="DNA MISMATCH REPAIR PROTEIN MLH, PMS, MUTL"/>
    <property type="match status" value="1"/>
</dbReference>
<dbReference type="GO" id="GO:0032300">
    <property type="term" value="C:mismatch repair complex"/>
    <property type="evidence" value="ECO:0007669"/>
    <property type="project" value="InterPro"/>
</dbReference>
<dbReference type="Gene3D" id="3.30.565.10">
    <property type="entry name" value="Histidine kinase-like ATPase, C-terminal domain"/>
    <property type="match status" value="1"/>
</dbReference>
<dbReference type="InterPro" id="IPR020667">
    <property type="entry name" value="DNA_mismatch_repair_MutL"/>
</dbReference>
<keyword evidence="3 4" id="KW-0234">DNA repair</keyword>
<dbReference type="GO" id="GO:0016887">
    <property type="term" value="F:ATP hydrolysis activity"/>
    <property type="evidence" value="ECO:0007669"/>
    <property type="project" value="InterPro"/>
</dbReference>